<evidence type="ECO:0000313" key="7">
    <source>
        <dbReference type="EMBL" id="KAF5319500.1"/>
    </source>
</evidence>
<dbReference type="PANTHER" id="PTHR23057">
    <property type="entry name" value="JUXTAPOSED WITH ANOTHER ZINC FINGER PROTEIN 1"/>
    <property type="match status" value="1"/>
</dbReference>
<feature type="region of interest" description="Disordered" evidence="5">
    <location>
        <begin position="246"/>
        <end position="394"/>
    </location>
</feature>
<keyword evidence="2" id="KW-0677">Repeat</keyword>
<evidence type="ECO:0000256" key="5">
    <source>
        <dbReference type="SAM" id="MobiDB-lite"/>
    </source>
</evidence>
<gene>
    <name evidence="7" type="ORF">D9619_008735</name>
</gene>
<feature type="domain" description="C2H2-type" evidence="6">
    <location>
        <begin position="955"/>
        <end position="982"/>
    </location>
</feature>
<evidence type="ECO:0000313" key="8">
    <source>
        <dbReference type="Proteomes" id="UP000567179"/>
    </source>
</evidence>
<dbReference type="SMART" id="SM00355">
    <property type="entry name" value="ZnF_C2H2"/>
    <property type="match status" value="3"/>
</dbReference>
<feature type="compositionally biased region" description="Polar residues" evidence="5">
    <location>
        <begin position="298"/>
        <end position="307"/>
    </location>
</feature>
<feature type="compositionally biased region" description="Low complexity" evidence="5">
    <location>
        <begin position="865"/>
        <end position="879"/>
    </location>
</feature>
<organism evidence="7 8">
    <name type="scientific">Psilocybe cf. subviscida</name>
    <dbReference type="NCBI Taxonomy" id="2480587"/>
    <lineage>
        <taxon>Eukaryota</taxon>
        <taxon>Fungi</taxon>
        <taxon>Dikarya</taxon>
        <taxon>Basidiomycota</taxon>
        <taxon>Agaricomycotina</taxon>
        <taxon>Agaricomycetes</taxon>
        <taxon>Agaricomycetidae</taxon>
        <taxon>Agaricales</taxon>
        <taxon>Agaricineae</taxon>
        <taxon>Strophariaceae</taxon>
        <taxon>Psilocybe</taxon>
    </lineage>
</organism>
<feature type="region of interest" description="Disordered" evidence="5">
    <location>
        <begin position="425"/>
        <end position="488"/>
    </location>
</feature>
<feature type="compositionally biased region" description="Pro residues" evidence="5">
    <location>
        <begin position="325"/>
        <end position="335"/>
    </location>
</feature>
<dbReference type="OrthoDB" id="3269380at2759"/>
<reference evidence="7 8" key="1">
    <citation type="journal article" date="2020" name="ISME J.">
        <title>Uncovering the hidden diversity of litter-decomposition mechanisms in mushroom-forming fungi.</title>
        <authorList>
            <person name="Floudas D."/>
            <person name="Bentzer J."/>
            <person name="Ahren D."/>
            <person name="Johansson T."/>
            <person name="Persson P."/>
            <person name="Tunlid A."/>
        </authorList>
    </citation>
    <scope>NUCLEOTIDE SEQUENCE [LARGE SCALE GENOMIC DNA]</scope>
    <source>
        <strain evidence="7 8">CBS 101986</strain>
    </source>
</reference>
<dbReference type="InterPro" id="IPR051580">
    <property type="entry name" value="ZnF-Chromatin_assoc"/>
</dbReference>
<feature type="compositionally biased region" description="Low complexity" evidence="5">
    <location>
        <begin position="1302"/>
        <end position="1315"/>
    </location>
</feature>
<dbReference type="InterPro" id="IPR013087">
    <property type="entry name" value="Znf_C2H2_type"/>
</dbReference>
<protein>
    <recommendedName>
        <fullName evidence="6">C2H2-type domain-containing protein</fullName>
    </recommendedName>
</protein>
<feature type="compositionally biased region" description="Polar residues" evidence="5">
    <location>
        <begin position="375"/>
        <end position="394"/>
    </location>
</feature>
<feature type="compositionally biased region" description="Low complexity" evidence="5">
    <location>
        <begin position="40"/>
        <end position="50"/>
    </location>
</feature>
<feature type="region of interest" description="Disordered" evidence="5">
    <location>
        <begin position="1"/>
        <end position="50"/>
    </location>
</feature>
<feature type="region of interest" description="Disordered" evidence="5">
    <location>
        <begin position="1003"/>
        <end position="1089"/>
    </location>
</feature>
<feature type="compositionally biased region" description="Polar residues" evidence="5">
    <location>
        <begin position="1033"/>
        <end position="1061"/>
    </location>
</feature>
<feature type="compositionally biased region" description="Polar residues" evidence="5">
    <location>
        <begin position="1164"/>
        <end position="1177"/>
    </location>
</feature>
<keyword evidence="8" id="KW-1185">Reference proteome</keyword>
<feature type="compositionally biased region" description="Acidic residues" evidence="5">
    <location>
        <begin position="311"/>
        <end position="323"/>
    </location>
</feature>
<dbReference type="GO" id="GO:0005634">
    <property type="term" value="C:nucleus"/>
    <property type="evidence" value="ECO:0007669"/>
    <property type="project" value="TreeGrafter"/>
</dbReference>
<feature type="region of interest" description="Disordered" evidence="5">
    <location>
        <begin position="832"/>
        <end position="921"/>
    </location>
</feature>
<feature type="compositionally biased region" description="Low complexity" evidence="5">
    <location>
        <begin position="1255"/>
        <end position="1264"/>
    </location>
</feature>
<feature type="compositionally biased region" description="Polar residues" evidence="5">
    <location>
        <begin position="465"/>
        <end position="488"/>
    </location>
</feature>
<feature type="compositionally biased region" description="Low complexity" evidence="5">
    <location>
        <begin position="1072"/>
        <end position="1089"/>
    </location>
</feature>
<feature type="compositionally biased region" description="Polar residues" evidence="5">
    <location>
        <begin position="881"/>
        <end position="915"/>
    </location>
</feature>
<evidence type="ECO:0000259" key="6">
    <source>
        <dbReference type="SMART" id="SM00355"/>
    </source>
</evidence>
<dbReference type="EMBL" id="JAACJJ010000029">
    <property type="protein sequence ID" value="KAF5319500.1"/>
    <property type="molecule type" value="Genomic_DNA"/>
</dbReference>
<feature type="compositionally biased region" description="Basic and acidic residues" evidence="5">
    <location>
        <begin position="625"/>
        <end position="638"/>
    </location>
</feature>
<feature type="compositionally biased region" description="Polar residues" evidence="5">
    <location>
        <begin position="1265"/>
        <end position="1281"/>
    </location>
</feature>
<feature type="compositionally biased region" description="Polar residues" evidence="5">
    <location>
        <begin position="1"/>
        <end position="39"/>
    </location>
</feature>
<feature type="region of interest" description="Disordered" evidence="5">
    <location>
        <begin position="1255"/>
        <end position="1317"/>
    </location>
</feature>
<dbReference type="Proteomes" id="UP000567179">
    <property type="component" value="Unassembled WGS sequence"/>
</dbReference>
<feature type="compositionally biased region" description="Low complexity" evidence="5">
    <location>
        <begin position="256"/>
        <end position="282"/>
    </location>
</feature>
<feature type="domain" description="C2H2-type" evidence="6">
    <location>
        <begin position="777"/>
        <end position="800"/>
    </location>
</feature>
<evidence type="ECO:0000256" key="3">
    <source>
        <dbReference type="ARBA" id="ARBA00022771"/>
    </source>
</evidence>
<evidence type="ECO:0000256" key="2">
    <source>
        <dbReference type="ARBA" id="ARBA00022737"/>
    </source>
</evidence>
<keyword evidence="3" id="KW-0863">Zinc-finger</keyword>
<keyword evidence="4" id="KW-0862">Zinc</keyword>
<feature type="compositionally biased region" description="Low complexity" evidence="5">
    <location>
        <begin position="696"/>
        <end position="705"/>
    </location>
</feature>
<name>A0A8H5BA91_9AGAR</name>
<evidence type="ECO:0000256" key="1">
    <source>
        <dbReference type="ARBA" id="ARBA00022723"/>
    </source>
</evidence>
<accession>A0A8H5BA91</accession>
<dbReference type="GO" id="GO:0008270">
    <property type="term" value="F:zinc ion binding"/>
    <property type="evidence" value="ECO:0007669"/>
    <property type="project" value="UniProtKB-KW"/>
</dbReference>
<feature type="compositionally biased region" description="Low complexity" evidence="5">
    <location>
        <begin position="336"/>
        <end position="349"/>
    </location>
</feature>
<keyword evidence="1" id="KW-0479">Metal-binding</keyword>
<dbReference type="PANTHER" id="PTHR23057:SF0">
    <property type="entry name" value="JUXTAPOSED WITH ANOTHER ZINC FINGER PROTEIN 1"/>
    <property type="match status" value="1"/>
</dbReference>
<feature type="domain" description="C2H2-type" evidence="6">
    <location>
        <begin position="201"/>
        <end position="227"/>
    </location>
</feature>
<feature type="compositionally biased region" description="Basic and acidic residues" evidence="5">
    <location>
        <begin position="648"/>
        <end position="695"/>
    </location>
</feature>
<evidence type="ECO:0000256" key="4">
    <source>
        <dbReference type="ARBA" id="ARBA00022833"/>
    </source>
</evidence>
<comment type="caution">
    <text evidence="7">The sequence shown here is derived from an EMBL/GenBank/DDBJ whole genome shotgun (WGS) entry which is preliminary data.</text>
</comment>
<feature type="compositionally biased region" description="Polar residues" evidence="5">
    <location>
        <begin position="442"/>
        <end position="457"/>
    </location>
</feature>
<feature type="region of interest" description="Disordered" evidence="5">
    <location>
        <begin position="1145"/>
        <end position="1189"/>
    </location>
</feature>
<sequence>MITHSQPIALPNTSQSNHVDNSRNLSTNASGSSSQQQPHTNSMSTSTNTSTGLNHIAIARSNLSSGRNGADYAMQDAGSYTGSEGTFNPASFTRHFLGSPISWRAASWGMPSSIGNGGNRWNGHTASPSQALFGSIDINDIRMGKTPSSASSDSIMNAFNVFEREGELEQYRCSVDLRSFQNFINKHVTLSSSRADISDFTKCRNYTCCGMQLHDLHALLEHFEEVHIVVVDPTSAQPQAHIQIPFNPTAHDVDPKSQNPSLQQPSSQNQKQQQQTSQQASNFYHPRDLENQPPVPQHPQSALSQYPTPFDPDDMELDLELDLDPPAPQTQPPPSNNNRSFTSTSNNPNQYGYPNPLQRSSPGNNSQPSPPDTPILNTPLSQYPSPHPFVSNNLPAYLQPQITNKPITGFGNTPSSQQHFNSAAFSQLQHSQPPSPYGYDSTAPSTAASTRQNSPTPASAGLSPDPQNSHRPQLNINVNGTEANSNQGTPLLTPLSGLNLNGGSAANGNGSLLGNLNIGHTHGLGMGMNLGAMTPGGRQPNHFAAHPEDAFNAYARFASDYSAGMPGAQFNGAGRDEADVATTGGVQGAGEGQEYSEGTGCVPPALLFASVSSGDDDADGDSETAEGHEEGADHEGGGKKTGKLSKRGLKDREATREEKSAARKEQRDRDRAERKAAAHKERRERKEREREEREVAAGNAGTSAAAGGGITKAHSMPVGQAGQGQVGQANQVQQRPTPSIITNGTVTGTPSPHAGPSTTPGVSAAAAAASLLMSKPFRCPKPNCNKSYKQANGLKYHMTHGSCNFAPPKDLEHVKDLLERKRREREVAAQAQMNAVGGMNPHLAPGVDPRQLHPGLQRSASLGSAQAQQLHTGQQQGQHPLAQSTASSPTSPYGNGAQNSFANGSSQLGQHSQTAPATPLSPTSILSLSYSDLALISEADLRDVEREAERRLRPFACGVGECTRRYKNMNGLRYHYQHSGDHGAVGLALLASGQHECLGAGKRTGTGSTTTHGHHPGGQHQQTHGGHQVGGIRTQSTLKSAMGTPSGSRAHSRVGTPQPQTMGLGLSFLNGQPSPQLHQPQPQHQNPASGLSLSMMQQAQAQGLGSSALSQALGNMSGGLKTTAITPTTAPPVQAQAFIVPSANSAVNSRAHTPAHSRAGSGSGNAKTSPQTGNTSPQQQQHTTTTTQQQMAAAYQMHYAQQMQYQAQVQAHQQAQVQAAQAQAHQQQQQQKAQQQGMELDMDMEMGSVKNTSAMLSAAASSVSPTGGRSTQGSPSSQRSGLSALGLDFGNGSFIGSNGEYQQQHQQPGQGQQHQVGTAAYGGKQYGMPQQHGYDLELELDFGGNQPSEAAAAEAAKRYARQQHAAAVANVTRHDV</sequence>
<proteinExistence type="predicted"/>
<feature type="compositionally biased region" description="Polar residues" evidence="5">
    <location>
        <begin position="735"/>
        <end position="761"/>
    </location>
</feature>
<feature type="compositionally biased region" description="Low complexity" evidence="5">
    <location>
        <begin position="1178"/>
        <end position="1189"/>
    </location>
</feature>
<feature type="region of interest" description="Disordered" evidence="5">
    <location>
        <begin position="581"/>
        <end position="761"/>
    </location>
</feature>
<feature type="compositionally biased region" description="Acidic residues" evidence="5">
    <location>
        <begin position="614"/>
        <end position="624"/>
    </location>
</feature>